<evidence type="ECO:0000313" key="1">
    <source>
        <dbReference type="EMBL" id="GIY83618.1"/>
    </source>
</evidence>
<protein>
    <submittedName>
        <fullName evidence="1">Uncharacterized protein</fullName>
    </submittedName>
</protein>
<dbReference type="EMBL" id="BPLR01016405">
    <property type="protein sequence ID" value="GIY83618.1"/>
    <property type="molecule type" value="Genomic_DNA"/>
</dbReference>
<comment type="caution">
    <text evidence="1">The sequence shown here is derived from an EMBL/GenBank/DDBJ whole genome shotgun (WGS) entry which is preliminary data.</text>
</comment>
<name>A0AAV4WMS0_CAEEX</name>
<evidence type="ECO:0000313" key="2">
    <source>
        <dbReference type="Proteomes" id="UP001054945"/>
    </source>
</evidence>
<accession>A0AAV4WMS0</accession>
<keyword evidence="2" id="KW-1185">Reference proteome</keyword>
<sequence length="92" mass="10980">MFENHPLHPCVHPLLLPPSFRSGMNDIYLLLLLLWRRYLLSKYSVTVSPHRKGVEKEVTLSPLPSTPLFFLIIEMYRKTKRRKERGILRTRH</sequence>
<gene>
    <name evidence="1" type="ORF">CEXT_639101</name>
</gene>
<dbReference type="Proteomes" id="UP001054945">
    <property type="component" value="Unassembled WGS sequence"/>
</dbReference>
<dbReference type="AlphaFoldDB" id="A0AAV4WMS0"/>
<organism evidence="1 2">
    <name type="scientific">Caerostris extrusa</name>
    <name type="common">Bark spider</name>
    <name type="synonym">Caerostris bankana</name>
    <dbReference type="NCBI Taxonomy" id="172846"/>
    <lineage>
        <taxon>Eukaryota</taxon>
        <taxon>Metazoa</taxon>
        <taxon>Ecdysozoa</taxon>
        <taxon>Arthropoda</taxon>
        <taxon>Chelicerata</taxon>
        <taxon>Arachnida</taxon>
        <taxon>Araneae</taxon>
        <taxon>Araneomorphae</taxon>
        <taxon>Entelegynae</taxon>
        <taxon>Araneoidea</taxon>
        <taxon>Araneidae</taxon>
        <taxon>Caerostris</taxon>
    </lineage>
</organism>
<proteinExistence type="predicted"/>
<reference evidence="1 2" key="1">
    <citation type="submission" date="2021-06" db="EMBL/GenBank/DDBJ databases">
        <title>Caerostris extrusa draft genome.</title>
        <authorList>
            <person name="Kono N."/>
            <person name="Arakawa K."/>
        </authorList>
    </citation>
    <scope>NUCLEOTIDE SEQUENCE [LARGE SCALE GENOMIC DNA]</scope>
</reference>